<dbReference type="GO" id="GO:0009313">
    <property type="term" value="P:oligosaccharide catabolic process"/>
    <property type="evidence" value="ECO:0007669"/>
    <property type="project" value="TreeGrafter"/>
</dbReference>
<dbReference type="Gene3D" id="3.90.400.10">
    <property type="entry name" value="Oligo-1,6-glucosidase, Domain 2"/>
    <property type="match status" value="1"/>
</dbReference>
<accession>A0A916TV54</accession>
<dbReference type="RefSeq" id="WP_188772680.1">
    <property type="nucleotide sequence ID" value="NZ_BMHK01000031.1"/>
</dbReference>
<dbReference type="SMART" id="SM00642">
    <property type="entry name" value="Aamy"/>
    <property type="match status" value="1"/>
</dbReference>
<keyword evidence="6" id="KW-1185">Reference proteome</keyword>
<dbReference type="PANTHER" id="PTHR10357:SF179">
    <property type="entry name" value="NEUTRAL AND BASIC AMINO ACID TRANSPORT PROTEIN RBAT"/>
    <property type="match status" value="1"/>
</dbReference>
<dbReference type="Proteomes" id="UP000608154">
    <property type="component" value="Unassembled WGS sequence"/>
</dbReference>
<dbReference type="InterPro" id="IPR017853">
    <property type="entry name" value="GH"/>
</dbReference>
<reference evidence="5" key="2">
    <citation type="submission" date="2020-09" db="EMBL/GenBank/DDBJ databases">
        <authorList>
            <person name="Sun Q."/>
            <person name="Zhou Y."/>
        </authorList>
    </citation>
    <scope>NUCLEOTIDE SEQUENCE</scope>
    <source>
        <strain evidence="5">CGMCC 1.15095</strain>
    </source>
</reference>
<organism evidence="5 6">
    <name type="scientific">Novosphingobium endophyticum</name>
    <dbReference type="NCBI Taxonomy" id="1955250"/>
    <lineage>
        <taxon>Bacteria</taxon>
        <taxon>Pseudomonadati</taxon>
        <taxon>Pseudomonadota</taxon>
        <taxon>Alphaproteobacteria</taxon>
        <taxon>Sphingomonadales</taxon>
        <taxon>Sphingomonadaceae</taxon>
        <taxon>Novosphingobium</taxon>
    </lineage>
</organism>
<keyword evidence="3" id="KW-0326">Glycosidase</keyword>
<dbReference type="Pfam" id="PF00128">
    <property type="entry name" value="Alpha-amylase"/>
    <property type="match status" value="1"/>
</dbReference>
<name>A0A916TV54_9SPHN</name>
<sequence length="523" mass="59200">MSKWWHDAAIYQIYPRSFQDTTGDGVGDLTGIRQRLGYLRDLGVGAVWLSPIFQSPMSDFGYDISDYCAIDPLFGRMEDFDALLADAHDQGFKLLLDFVPNHTSDQHRWFQESRSNRSNSKRHWYIWREPASDGGPPNNWVSNFGGSAWEFDEETEQYYYHAFLQEQPDLNWRNPEVRAAMSDTLRFWLDKGVDGFRVDVIWHLIKDEQFRDNPPNPAWEPGQPEIDRFLQVHSADQPHVREVIAELRDVIEEYENRLLIGEIYLPVDRLVAYYGGSNDGVHLPFNFQLIHAPWRAERLGELIDEYERALPAGGWPNWVLSNHDQLRIAARIGPAQARVAAMLLLTLRGTPTLYYGDELGIDDVTIPQDRIRDPWAKNEPDASFNRDRARTPMQWTAAPHAGFSSGEPWLPLTDDAAERNVACQGDQPHSILSLHRALLKVRGAVAALRTGNYARLGVSGPVLSYRRGENIAIALNLSDVAAPLDLPQRFARGEVLLRAACATSGGAVPDEIGPNEGLIIRAR</sequence>
<dbReference type="GO" id="GO:0004556">
    <property type="term" value="F:alpha-amylase activity"/>
    <property type="evidence" value="ECO:0007669"/>
    <property type="project" value="TreeGrafter"/>
</dbReference>
<dbReference type="EMBL" id="BMHK01000031">
    <property type="protein sequence ID" value="GGC11758.1"/>
    <property type="molecule type" value="Genomic_DNA"/>
</dbReference>
<evidence type="ECO:0000313" key="6">
    <source>
        <dbReference type="Proteomes" id="UP000608154"/>
    </source>
</evidence>
<protein>
    <submittedName>
        <fullName evidence="5">Alpha-amylase</fullName>
    </submittedName>
</protein>
<proteinExistence type="inferred from homology"/>
<evidence type="ECO:0000256" key="3">
    <source>
        <dbReference type="ARBA" id="ARBA00023295"/>
    </source>
</evidence>
<gene>
    <name evidence="5" type="ORF">GCM10011494_33210</name>
</gene>
<dbReference type="CDD" id="cd11331">
    <property type="entry name" value="AmyAc_OligoGlu_like"/>
    <property type="match status" value="1"/>
</dbReference>
<feature type="domain" description="Glycosyl hydrolase family 13 catalytic" evidence="4">
    <location>
        <begin position="12"/>
        <end position="390"/>
    </location>
</feature>
<comment type="caution">
    <text evidence="5">The sequence shown here is derived from an EMBL/GenBank/DDBJ whole genome shotgun (WGS) entry which is preliminary data.</text>
</comment>
<evidence type="ECO:0000256" key="2">
    <source>
        <dbReference type="ARBA" id="ARBA00022801"/>
    </source>
</evidence>
<dbReference type="InterPro" id="IPR006047">
    <property type="entry name" value="GH13_cat_dom"/>
</dbReference>
<keyword evidence="2" id="KW-0378">Hydrolase</keyword>
<comment type="similarity">
    <text evidence="1">Belongs to the glycosyl hydrolase 13 family.</text>
</comment>
<dbReference type="AlphaFoldDB" id="A0A916TV54"/>
<dbReference type="Gene3D" id="3.20.20.80">
    <property type="entry name" value="Glycosidases"/>
    <property type="match status" value="1"/>
</dbReference>
<dbReference type="FunFam" id="3.90.400.10:FF:000002">
    <property type="entry name" value="Sucrose isomerase"/>
    <property type="match status" value="1"/>
</dbReference>
<dbReference type="InterPro" id="IPR045857">
    <property type="entry name" value="O16G_dom_2"/>
</dbReference>
<dbReference type="SUPFAM" id="SSF51445">
    <property type="entry name" value="(Trans)glycosidases"/>
    <property type="match status" value="1"/>
</dbReference>
<evidence type="ECO:0000313" key="5">
    <source>
        <dbReference type="EMBL" id="GGC11758.1"/>
    </source>
</evidence>
<evidence type="ECO:0000259" key="4">
    <source>
        <dbReference type="SMART" id="SM00642"/>
    </source>
</evidence>
<evidence type="ECO:0000256" key="1">
    <source>
        <dbReference type="ARBA" id="ARBA00008061"/>
    </source>
</evidence>
<reference evidence="5" key="1">
    <citation type="journal article" date="2014" name="Int. J. Syst. Evol. Microbiol.">
        <title>Complete genome sequence of Corynebacterium casei LMG S-19264T (=DSM 44701T), isolated from a smear-ripened cheese.</title>
        <authorList>
            <consortium name="US DOE Joint Genome Institute (JGI-PGF)"/>
            <person name="Walter F."/>
            <person name="Albersmeier A."/>
            <person name="Kalinowski J."/>
            <person name="Ruckert C."/>
        </authorList>
    </citation>
    <scope>NUCLEOTIDE SEQUENCE</scope>
    <source>
        <strain evidence="5">CGMCC 1.15095</strain>
    </source>
</reference>
<dbReference type="PANTHER" id="PTHR10357">
    <property type="entry name" value="ALPHA-AMYLASE FAMILY MEMBER"/>
    <property type="match status" value="1"/>
</dbReference>